<reference evidence="1" key="3">
    <citation type="submission" date="2025-09" db="UniProtKB">
        <authorList>
            <consortium name="Ensembl"/>
        </authorList>
    </citation>
    <scope>IDENTIFICATION</scope>
</reference>
<reference evidence="1" key="2">
    <citation type="submission" date="2025-08" db="UniProtKB">
        <authorList>
            <consortium name="Ensembl"/>
        </authorList>
    </citation>
    <scope>IDENTIFICATION</scope>
</reference>
<proteinExistence type="predicted"/>
<dbReference type="Proteomes" id="UP000472264">
    <property type="component" value="Chromosome 22"/>
</dbReference>
<sequence length="142" mass="15980">QMIIFPPITLAPLLTLRPYEAHIVGAQRLLFYFLYLTEYSDFALSCILQKMFLHSGNGLSGLNLCCQATRKVFYATHVYVAHHCLQSSPAPVLLPPSLTTPLTCYPLPTIQLLNLSASIRKPFLLFSPIWFNVWRLVQVGTG</sequence>
<keyword evidence="2" id="KW-1185">Reference proteome</keyword>
<dbReference type="Ensembl" id="ENSENLT00000008334.1">
    <property type="protein sequence ID" value="ENSENLP00000007974.1"/>
    <property type="gene ID" value="ENSENLG00000003877.1"/>
</dbReference>
<reference evidence="1" key="1">
    <citation type="submission" date="2021-04" db="EMBL/GenBank/DDBJ databases">
        <authorList>
            <consortium name="Wellcome Sanger Institute Data Sharing"/>
        </authorList>
    </citation>
    <scope>NUCLEOTIDE SEQUENCE [LARGE SCALE GENOMIC DNA]</scope>
</reference>
<protein>
    <submittedName>
        <fullName evidence="1">Uncharacterized protein</fullName>
    </submittedName>
</protein>
<dbReference type="InParanoid" id="A0A665TDM0"/>
<name>A0A665TDM0_ECHNA</name>
<accession>A0A665TDM0</accession>
<evidence type="ECO:0000313" key="2">
    <source>
        <dbReference type="Proteomes" id="UP000472264"/>
    </source>
</evidence>
<evidence type="ECO:0000313" key="1">
    <source>
        <dbReference type="Ensembl" id="ENSENLP00000007974.1"/>
    </source>
</evidence>
<organism evidence="1 2">
    <name type="scientific">Echeneis naucrates</name>
    <name type="common">Live sharksucker</name>
    <dbReference type="NCBI Taxonomy" id="173247"/>
    <lineage>
        <taxon>Eukaryota</taxon>
        <taxon>Metazoa</taxon>
        <taxon>Chordata</taxon>
        <taxon>Craniata</taxon>
        <taxon>Vertebrata</taxon>
        <taxon>Euteleostomi</taxon>
        <taxon>Actinopterygii</taxon>
        <taxon>Neopterygii</taxon>
        <taxon>Teleostei</taxon>
        <taxon>Neoteleostei</taxon>
        <taxon>Acanthomorphata</taxon>
        <taxon>Carangaria</taxon>
        <taxon>Carangiformes</taxon>
        <taxon>Echeneidae</taxon>
        <taxon>Echeneis</taxon>
    </lineage>
</organism>
<dbReference type="AlphaFoldDB" id="A0A665TDM0"/>